<name>A0A176VMN4_MARPO</name>
<feature type="compositionally biased region" description="Polar residues" evidence="1">
    <location>
        <begin position="190"/>
        <end position="202"/>
    </location>
</feature>
<evidence type="ECO:0000256" key="1">
    <source>
        <dbReference type="SAM" id="MobiDB-lite"/>
    </source>
</evidence>
<evidence type="ECO:0000313" key="2">
    <source>
        <dbReference type="EMBL" id="OAE21592.1"/>
    </source>
</evidence>
<comment type="caution">
    <text evidence="2">The sequence shown here is derived from an EMBL/GenBank/DDBJ whole genome shotgun (WGS) entry which is preliminary data.</text>
</comment>
<evidence type="ECO:0000313" key="3">
    <source>
        <dbReference type="Proteomes" id="UP000077202"/>
    </source>
</evidence>
<feature type="compositionally biased region" description="Basic residues" evidence="1">
    <location>
        <begin position="36"/>
        <end position="46"/>
    </location>
</feature>
<accession>A0A176VMN4</accession>
<sequence>MLTDDEPNKVSERIARYNCQLNKKAIVEEPKQRKVEKGRKAKRKGKKQEAVAPTRRILVIAPPKGIRTAGQIAHEAFLWERLATTPISSYIQHPQKTPATAIEIETLTYTTFYFKIPDRDLVYHLEIDLRKDSLERVRTVVSAFEERLVETLVSPLQPTVLFRYSNPIGSPEGNSEGPLSPLDSSGGGASTSHPMANPQRNSYPLPFTKHSYAKFKGRGDDDDDDVDSYIKLFESMSTSNKEDNDKDMMRIFPSLLRKRARSATDDIEEVIASAEASETSMLNGRRKNRGFDHCERKS</sequence>
<organism evidence="2 3">
    <name type="scientific">Marchantia polymorpha subsp. ruderalis</name>
    <dbReference type="NCBI Taxonomy" id="1480154"/>
    <lineage>
        <taxon>Eukaryota</taxon>
        <taxon>Viridiplantae</taxon>
        <taxon>Streptophyta</taxon>
        <taxon>Embryophyta</taxon>
        <taxon>Marchantiophyta</taxon>
        <taxon>Marchantiopsida</taxon>
        <taxon>Marchantiidae</taxon>
        <taxon>Marchantiales</taxon>
        <taxon>Marchantiaceae</taxon>
        <taxon>Marchantia</taxon>
    </lineage>
</organism>
<reference evidence="2" key="1">
    <citation type="submission" date="2016-03" db="EMBL/GenBank/DDBJ databases">
        <title>Mechanisms controlling the formation of the plant cell surface in tip-growing cells are functionally conserved among land plants.</title>
        <authorList>
            <person name="Honkanen S."/>
            <person name="Jones V.A."/>
            <person name="Morieri G."/>
            <person name="Champion C."/>
            <person name="Hetherington A.J."/>
            <person name="Kelly S."/>
            <person name="Saint-Marcoux D."/>
            <person name="Proust H."/>
            <person name="Prescott H."/>
            <person name="Dolan L."/>
        </authorList>
    </citation>
    <scope>NUCLEOTIDE SEQUENCE [LARGE SCALE GENOMIC DNA]</scope>
    <source>
        <tissue evidence="2">Whole gametophyte</tissue>
    </source>
</reference>
<feature type="region of interest" description="Disordered" evidence="1">
    <location>
        <begin position="28"/>
        <end position="50"/>
    </location>
</feature>
<protein>
    <submittedName>
        <fullName evidence="2">Uncharacterized protein</fullName>
    </submittedName>
</protein>
<keyword evidence="3" id="KW-1185">Reference proteome</keyword>
<dbReference type="Proteomes" id="UP000077202">
    <property type="component" value="Unassembled WGS sequence"/>
</dbReference>
<feature type="region of interest" description="Disordered" evidence="1">
    <location>
        <begin position="167"/>
        <end position="207"/>
    </location>
</feature>
<gene>
    <name evidence="2" type="ORF">AXG93_2838s1000</name>
</gene>
<feature type="compositionally biased region" description="Low complexity" evidence="1">
    <location>
        <begin position="175"/>
        <end position="184"/>
    </location>
</feature>
<proteinExistence type="predicted"/>
<feature type="region of interest" description="Disordered" evidence="1">
    <location>
        <begin position="277"/>
        <end position="298"/>
    </location>
</feature>
<feature type="compositionally biased region" description="Basic and acidic residues" evidence="1">
    <location>
        <begin position="289"/>
        <end position="298"/>
    </location>
</feature>
<dbReference type="EMBL" id="LVLJ01003380">
    <property type="protein sequence ID" value="OAE21592.1"/>
    <property type="molecule type" value="Genomic_DNA"/>
</dbReference>
<dbReference type="AlphaFoldDB" id="A0A176VMN4"/>